<dbReference type="EMBL" id="ML122253">
    <property type="protein sequence ID" value="RPD64891.1"/>
    <property type="molecule type" value="Genomic_DNA"/>
</dbReference>
<name>A0A5C2SMM4_9APHY</name>
<dbReference type="Proteomes" id="UP000313359">
    <property type="component" value="Unassembled WGS sequence"/>
</dbReference>
<accession>A0A5C2SMM4</accession>
<organism evidence="1 2">
    <name type="scientific">Lentinus tigrinus ALCF2SS1-6</name>
    <dbReference type="NCBI Taxonomy" id="1328759"/>
    <lineage>
        <taxon>Eukaryota</taxon>
        <taxon>Fungi</taxon>
        <taxon>Dikarya</taxon>
        <taxon>Basidiomycota</taxon>
        <taxon>Agaricomycotina</taxon>
        <taxon>Agaricomycetes</taxon>
        <taxon>Polyporales</taxon>
        <taxon>Polyporaceae</taxon>
        <taxon>Lentinus</taxon>
    </lineage>
</organism>
<reference evidence="1" key="1">
    <citation type="journal article" date="2018" name="Genome Biol. Evol.">
        <title>Genomics and development of Lentinus tigrinus, a white-rot wood-decaying mushroom with dimorphic fruiting bodies.</title>
        <authorList>
            <person name="Wu B."/>
            <person name="Xu Z."/>
            <person name="Knudson A."/>
            <person name="Carlson A."/>
            <person name="Chen N."/>
            <person name="Kovaka S."/>
            <person name="LaButti K."/>
            <person name="Lipzen A."/>
            <person name="Pennachio C."/>
            <person name="Riley R."/>
            <person name="Schakwitz W."/>
            <person name="Umezawa K."/>
            <person name="Ohm R.A."/>
            <person name="Grigoriev I.V."/>
            <person name="Nagy L.G."/>
            <person name="Gibbons J."/>
            <person name="Hibbett D."/>
        </authorList>
    </citation>
    <scope>NUCLEOTIDE SEQUENCE [LARGE SCALE GENOMIC DNA]</scope>
    <source>
        <strain evidence="1">ALCF2SS1-6</strain>
    </source>
</reference>
<proteinExistence type="predicted"/>
<keyword evidence="2" id="KW-1185">Reference proteome</keyword>
<protein>
    <submittedName>
        <fullName evidence="1">Uncharacterized protein</fullName>
    </submittedName>
</protein>
<evidence type="ECO:0000313" key="1">
    <source>
        <dbReference type="EMBL" id="RPD64891.1"/>
    </source>
</evidence>
<sequence length="395" mass="43890">MAHISVPNYRSGIKEALEGFLHDAKVSDSALLLCAREHLEVLENPAFSRFNTLPCEESPEPSAQRQPHDCTIKRVFEAMFHTADMFNMGRSVRFVSAGICACAQIAKSHDSTAEGPCIQEKMAKLLAELGWMWLVDLMIPFHECGTFHTVMSRVYQLSENPDIFSQSACFACGNADIDEKTGCIGSRHSSSGKRTHVVNIPVFRRAIRTGANSNKWASPYVPSRSLETLRNYCSFEAVTMDVSQPCNQLPMHSSASWDFEEFRWSLGPPRQNPQRYEVVRYSPHPAQCTQDVALADCGAGDVNSSAASRPNSDVLRVHAMMASVLHHSGAHGIFYPEDLNPDELPTAASKSESCSWKSSSTLMVDIPQPESEPCRSLSTGLRRRLRSWVTRTMCL</sequence>
<gene>
    <name evidence="1" type="ORF">L227DRAFT_271919</name>
</gene>
<dbReference type="STRING" id="1328759.A0A5C2SMM4"/>
<dbReference type="AlphaFoldDB" id="A0A5C2SMM4"/>
<dbReference type="OrthoDB" id="2757744at2759"/>
<evidence type="ECO:0000313" key="2">
    <source>
        <dbReference type="Proteomes" id="UP000313359"/>
    </source>
</evidence>